<gene>
    <name evidence="3" type="ORF">G9470_24130</name>
</gene>
<dbReference type="PANTHER" id="PTHR46825:SF12">
    <property type="entry name" value="PENICILLIN-BINDING PROTEIN 4"/>
    <property type="match status" value="1"/>
</dbReference>
<proteinExistence type="predicted"/>
<feature type="transmembrane region" description="Helical" evidence="1">
    <location>
        <begin position="395"/>
        <end position="415"/>
    </location>
</feature>
<keyword evidence="1" id="KW-1133">Transmembrane helix</keyword>
<dbReference type="InterPro" id="IPR050491">
    <property type="entry name" value="AmpC-like"/>
</dbReference>
<feature type="transmembrane region" description="Helical" evidence="1">
    <location>
        <begin position="458"/>
        <end position="485"/>
    </location>
</feature>
<evidence type="ECO:0000256" key="1">
    <source>
        <dbReference type="SAM" id="Phobius"/>
    </source>
</evidence>
<organism evidence="3 4">
    <name type="scientific">Lacrimispora defluvii</name>
    <dbReference type="NCBI Taxonomy" id="2719233"/>
    <lineage>
        <taxon>Bacteria</taxon>
        <taxon>Bacillati</taxon>
        <taxon>Bacillota</taxon>
        <taxon>Clostridia</taxon>
        <taxon>Lachnospirales</taxon>
        <taxon>Lachnospiraceae</taxon>
        <taxon>Lacrimispora</taxon>
    </lineage>
</organism>
<evidence type="ECO:0000313" key="4">
    <source>
        <dbReference type="Proteomes" id="UP000539052"/>
    </source>
</evidence>
<feature type="transmembrane region" description="Helical" evidence="1">
    <location>
        <begin position="436"/>
        <end position="452"/>
    </location>
</feature>
<keyword evidence="4" id="KW-1185">Reference proteome</keyword>
<dbReference type="Proteomes" id="UP000539052">
    <property type="component" value="Unassembled WGS sequence"/>
</dbReference>
<evidence type="ECO:0000313" key="3">
    <source>
        <dbReference type="EMBL" id="NNJ32852.1"/>
    </source>
</evidence>
<dbReference type="InterPro" id="IPR001466">
    <property type="entry name" value="Beta-lactam-related"/>
</dbReference>
<reference evidence="3 4" key="1">
    <citation type="submission" date="2020-03" db="EMBL/GenBank/DDBJ databases">
        <title>Genome Sequence of industrial isolate, B5A.</title>
        <authorList>
            <person name="Sharma S."/>
            <person name="Patil P.B."/>
            <person name="Korpole S."/>
        </authorList>
    </citation>
    <scope>NUCLEOTIDE SEQUENCE [LARGE SCALE GENOMIC DNA]</scope>
    <source>
        <strain evidence="3 4">PI-S10-B5A</strain>
    </source>
</reference>
<dbReference type="EMBL" id="JAAOXG010000071">
    <property type="protein sequence ID" value="NNJ32852.1"/>
    <property type="molecule type" value="Genomic_DNA"/>
</dbReference>
<accession>A0ABX1W1B1</accession>
<feature type="domain" description="Beta-lactamase-related" evidence="2">
    <location>
        <begin position="45"/>
        <end position="363"/>
    </location>
</feature>
<dbReference type="InterPro" id="IPR012338">
    <property type="entry name" value="Beta-lactam/transpept-like"/>
</dbReference>
<protein>
    <submittedName>
        <fullName evidence="3">Beta-lactamase family protein</fullName>
    </submittedName>
</protein>
<dbReference type="Pfam" id="PF00144">
    <property type="entry name" value="Beta-lactamase"/>
    <property type="match status" value="1"/>
</dbReference>
<dbReference type="SUPFAM" id="SSF56601">
    <property type="entry name" value="beta-lactamase/transpeptidase-like"/>
    <property type="match status" value="1"/>
</dbReference>
<keyword evidence="1" id="KW-0472">Membrane</keyword>
<keyword evidence="1" id="KW-0812">Transmembrane</keyword>
<dbReference type="PANTHER" id="PTHR46825">
    <property type="entry name" value="D-ALANYL-D-ALANINE-CARBOXYPEPTIDASE/ENDOPEPTIDASE AMPH"/>
    <property type="match status" value="1"/>
</dbReference>
<comment type="caution">
    <text evidence="3">The sequence shown here is derived from an EMBL/GenBank/DDBJ whole genome shotgun (WGS) entry which is preliminary data.</text>
</comment>
<dbReference type="Gene3D" id="3.40.710.10">
    <property type="entry name" value="DD-peptidase/beta-lactamase superfamily"/>
    <property type="match status" value="1"/>
</dbReference>
<evidence type="ECO:0000259" key="2">
    <source>
        <dbReference type="Pfam" id="PF00144"/>
    </source>
</evidence>
<name>A0ABX1W1B1_9FIRM</name>
<dbReference type="RefSeq" id="WP_170823897.1">
    <property type="nucleotide sequence ID" value="NZ_JAAOXG010000071.1"/>
</dbReference>
<sequence length="498" mass="54430">MKRTIHILILAAFTVGFFAVSALALVLPDRKIRPNSPAEEYTAFLDARIPKLMQRYGIPGVNIALVQNEQIVYTMAYGDADREAGRKMTIDMPMRVQSISKSVTALAVLKLAEEGRLNLDDPVEKYIKDWKLPASVYSPDDVTVRRLLCHTAGLPLGDVFALYAPDEPAPSLKESLTRSATLFQAPGKGFSYSNVGYNLLELLIEEVTGRDFAEYMKNEILSPLGMNHSSFEWSTEALAAVPLGYTLDGKLVLPYRYAERASGGLLATAEDIARLCISGMPAFSKQQILTSAGIEQLYAPQAERLGIYGMVFDAYGFGHYIERFSSGELAVSHGGQGTGWMSHFHAVPETGDAIVILTNSQRSWPFIAGVLNGWARWCGFSAPGMASILWGECSLWALVGLVCATALIQVIRMGIRLASGSLNLTPLRPVRTDMPRIAQLGITIFMLVGLLWCVNQKYLFISSIFPAASVWLGISVCAYAIVLLLSALFPRVDEIDAG</sequence>